<dbReference type="Pfam" id="PF00375">
    <property type="entry name" value="SDF"/>
    <property type="match status" value="1"/>
</dbReference>
<dbReference type="InterPro" id="IPR036458">
    <property type="entry name" value="Na:dicarbo_symporter_sf"/>
</dbReference>
<dbReference type="SUPFAM" id="SSF118215">
    <property type="entry name" value="Proton glutamate symport protein"/>
    <property type="match status" value="1"/>
</dbReference>
<feature type="transmembrane region" description="Helical" evidence="7">
    <location>
        <begin position="186"/>
        <end position="211"/>
    </location>
</feature>
<keyword evidence="2" id="KW-0813">Transport</keyword>
<keyword evidence="9" id="KW-1185">Reference proteome</keyword>
<keyword evidence="4 7" id="KW-0812">Transmembrane</keyword>
<evidence type="ECO:0000256" key="6">
    <source>
        <dbReference type="ARBA" id="ARBA00023136"/>
    </source>
</evidence>
<evidence type="ECO:0000256" key="7">
    <source>
        <dbReference type="SAM" id="Phobius"/>
    </source>
</evidence>
<feature type="transmembrane region" description="Helical" evidence="7">
    <location>
        <begin position="84"/>
        <end position="106"/>
    </location>
</feature>
<evidence type="ECO:0000313" key="8">
    <source>
        <dbReference type="EMBL" id="MCS0660894.1"/>
    </source>
</evidence>
<dbReference type="Proteomes" id="UP001204621">
    <property type="component" value="Unassembled WGS sequence"/>
</dbReference>
<organism evidence="8 9">
    <name type="scientific">Massilia terrae</name>
    <dbReference type="NCBI Taxonomy" id="1811224"/>
    <lineage>
        <taxon>Bacteria</taxon>
        <taxon>Pseudomonadati</taxon>
        <taxon>Pseudomonadota</taxon>
        <taxon>Betaproteobacteria</taxon>
        <taxon>Burkholderiales</taxon>
        <taxon>Oxalobacteraceae</taxon>
        <taxon>Telluria group</taxon>
        <taxon>Massilia</taxon>
    </lineage>
</organism>
<feature type="transmembrane region" description="Helical" evidence="7">
    <location>
        <begin position="356"/>
        <end position="379"/>
    </location>
</feature>
<dbReference type="PRINTS" id="PR00173">
    <property type="entry name" value="EDTRNSPORT"/>
</dbReference>
<sequence>MNNRSRLTTYILVGLVLGIAVGYLVNTNTDAAGASGFADKMGLLTTLFLRLIKMIISPLVFATLVVGIAKMGDAKEVGRIGVKALGWFIIASIMSLTLGLVLVNIFRPGDALALSHAVPAATATSDITAKGLTLNEFVTHLVPSSIVDGMAKNEILQIVIFSIFFGTAAAAIGAKANAMIEAIDGVAHVMLKVTGYVMNFAPVAVFAAVAGTIAKSGVGVISTYGVFMGEFYLGIALLWVILTVAGIIFVGPRILKLLGILKEPALIAFSCASSEAAYPKTLEGLERFGVRNRLAAFVLPIGYSFNLDGSMMYCTFATVFIAQAYGIQIPIATQLMMMLVLMLTSKGMAGVPRASLVVIAATLGQFHIPEAGLLLLIGIDHFLDMARSATNVIGNGIATAVVAKWEGELTEGNVNKEVATAPLA</sequence>
<evidence type="ECO:0000313" key="9">
    <source>
        <dbReference type="Proteomes" id="UP001204621"/>
    </source>
</evidence>
<evidence type="ECO:0000256" key="2">
    <source>
        <dbReference type="ARBA" id="ARBA00022448"/>
    </source>
</evidence>
<evidence type="ECO:0000256" key="4">
    <source>
        <dbReference type="ARBA" id="ARBA00022692"/>
    </source>
</evidence>
<gene>
    <name evidence="8" type="ORF">NX778_22740</name>
</gene>
<name>A0ABT2D3R8_9BURK</name>
<reference evidence="8 9" key="1">
    <citation type="submission" date="2022-08" db="EMBL/GenBank/DDBJ databases">
        <title>Reclassification of Massilia species as members of the genera Telluria, Duganella, Pseudoduganella, Mokoshia gen. nov. and Zemynaea gen. nov. using orthogonal and non-orthogonal genome-based approaches.</title>
        <authorList>
            <person name="Bowman J.P."/>
        </authorList>
    </citation>
    <scope>NUCLEOTIDE SEQUENCE [LARGE SCALE GENOMIC DNA]</scope>
    <source>
        <strain evidence="8 9">JCM 31606</strain>
    </source>
</reference>
<evidence type="ECO:0000256" key="5">
    <source>
        <dbReference type="ARBA" id="ARBA00022989"/>
    </source>
</evidence>
<evidence type="ECO:0000256" key="1">
    <source>
        <dbReference type="ARBA" id="ARBA00004651"/>
    </source>
</evidence>
<feature type="transmembrane region" description="Helical" evidence="7">
    <location>
        <begin position="327"/>
        <end position="344"/>
    </location>
</feature>
<evidence type="ECO:0000256" key="3">
    <source>
        <dbReference type="ARBA" id="ARBA00022475"/>
    </source>
</evidence>
<comment type="caution">
    <text evidence="8">The sequence shown here is derived from an EMBL/GenBank/DDBJ whole genome shotgun (WGS) entry which is preliminary data.</text>
</comment>
<keyword evidence="3" id="KW-1003">Cell membrane</keyword>
<keyword evidence="6 7" id="KW-0472">Membrane</keyword>
<feature type="transmembrane region" description="Helical" evidence="7">
    <location>
        <begin position="231"/>
        <end position="251"/>
    </location>
</feature>
<feature type="transmembrane region" description="Helical" evidence="7">
    <location>
        <begin position="7"/>
        <end position="25"/>
    </location>
</feature>
<feature type="transmembrane region" description="Helical" evidence="7">
    <location>
        <begin position="51"/>
        <end position="72"/>
    </location>
</feature>
<dbReference type="EMBL" id="JANUGU010000011">
    <property type="protein sequence ID" value="MCS0660894.1"/>
    <property type="molecule type" value="Genomic_DNA"/>
</dbReference>
<dbReference type="Gene3D" id="1.10.3860.10">
    <property type="entry name" value="Sodium:dicarboxylate symporter"/>
    <property type="match status" value="1"/>
</dbReference>
<dbReference type="PANTHER" id="PTHR42865">
    <property type="entry name" value="PROTON/GLUTAMATE-ASPARTATE SYMPORTER"/>
    <property type="match status" value="1"/>
</dbReference>
<proteinExistence type="predicted"/>
<dbReference type="PANTHER" id="PTHR42865:SF7">
    <property type="entry name" value="PROTON_GLUTAMATE-ASPARTATE SYMPORTER"/>
    <property type="match status" value="1"/>
</dbReference>
<dbReference type="InterPro" id="IPR001991">
    <property type="entry name" value="Na-dicarboxylate_symporter"/>
</dbReference>
<comment type="subcellular location">
    <subcellularLocation>
        <location evidence="1">Cell membrane</location>
        <topology evidence="1">Multi-pass membrane protein</topology>
    </subcellularLocation>
</comment>
<accession>A0ABT2D3R8</accession>
<keyword evidence="5 7" id="KW-1133">Transmembrane helix</keyword>
<feature type="transmembrane region" description="Helical" evidence="7">
    <location>
        <begin position="155"/>
        <end position="174"/>
    </location>
</feature>
<protein>
    <submittedName>
        <fullName evidence="8">Dicarboxylate/amino acid:cation symporter</fullName>
    </submittedName>
</protein>
<dbReference type="RefSeq" id="WP_258814090.1">
    <property type="nucleotide sequence ID" value="NZ_JANUGU010000011.1"/>
</dbReference>